<gene>
    <name evidence="2" type="ORF">NECAME_05677</name>
</gene>
<evidence type="ECO:0000313" key="2">
    <source>
        <dbReference type="EMBL" id="ETN68311.1"/>
    </source>
</evidence>
<dbReference type="EMBL" id="KI669288">
    <property type="protein sequence ID" value="ETN68311.1"/>
    <property type="molecule type" value="Genomic_DNA"/>
</dbReference>
<dbReference type="InterPro" id="IPR019428">
    <property type="entry name" value="7TM_GPCR_serpentine_rcpt_Str"/>
</dbReference>
<reference evidence="3" key="1">
    <citation type="journal article" date="2014" name="Nat. Genet.">
        <title>Genome of the human hookworm Necator americanus.</title>
        <authorList>
            <person name="Tang Y.T."/>
            <person name="Gao X."/>
            <person name="Rosa B.A."/>
            <person name="Abubucker S."/>
            <person name="Hallsworth-Pepin K."/>
            <person name="Martin J."/>
            <person name="Tyagi R."/>
            <person name="Heizer E."/>
            <person name="Zhang X."/>
            <person name="Bhonagiri-Palsikar V."/>
            <person name="Minx P."/>
            <person name="Warren W.C."/>
            <person name="Wang Q."/>
            <person name="Zhan B."/>
            <person name="Hotez P.J."/>
            <person name="Sternberg P.W."/>
            <person name="Dougall A."/>
            <person name="Gaze S.T."/>
            <person name="Mulvenna J."/>
            <person name="Sotillo J."/>
            <person name="Ranganathan S."/>
            <person name="Rabelo E.M."/>
            <person name="Wilson R.K."/>
            <person name="Felgner P.L."/>
            <person name="Bethony J."/>
            <person name="Hawdon J.M."/>
            <person name="Gasser R.B."/>
            <person name="Loukas A."/>
            <person name="Mitreva M."/>
        </authorList>
    </citation>
    <scope>NUCLEOTIDE SEQUENCE [LARGE SCALE GENOMIC DNA]</scope>
</reference>
<sequence length="91" mass="10839">MLTFAAFNLMYSLVNIILLPTIHIHEWSFLVFITRFDSLTPYVGRILTGLYCSMFAQSLFFLAMHFTYRYLHIARKFSAHINKHRMSTFPR</sequence>
<proteinExistence type="predicted"/>
<keyword evidence="1" id="KW-0812">Transmembrane</keyword>
<dbReference type="Pfam" id="PF10326">
    <property type="entry name" value="7TM_GPCR_Str"/>
    <property type="match status" value="1"/>
</dbReference>
<dbReference type="AlphaFoldDB" id="W2SHI1"/>
<organism evidence="2 3">
    <name type="scientific">Necator americanus</name>
    <name type="common">Human hookworm</name>
    <dbReference type="NCBI Taxonomy" id="51031"/>
    <lineage>
        <taxon>Eukaryota</taxon>
        <taxon>Metazoa</taxon>
        <taxon>Ecdysozoa</taxon>
        <taxon>Nematoda</taxon>
        <taxon>Chromadorea</taxon>
        <taxon>Rhabditida</taxon>
        <taxon>Rhabditina</taxon>
        <taxon>Rhabditomorpha</taxon>
        <taxon>Strongyloidea</taxon>
        <taxon>Ancylostomatidae</taxon>
        <taxon>Bunostominae</taxon>
        <taxon>Necator</taxon>
    </lineage>
</organism>
<name>W2SHI1_NECAM</name>
<evidence type="ECO:0000256" key="1">
    <source>
        <dbReference type="SAM" id="Phobius"/>
    </source>
</evidence>
<dbReference type="OrthoDB" id="5819686at2759"/>
<keyword evidence="1" id="KW-0472">Membrane</keyword>
<protein>
    <recommendedName>
        <fullName evidence="4">G-protein coupled receptors family 1 profile domain-containing protein</fullName>
    </recommendedName>
</protein>
<evidence type="ECO:0000313" key="3">
    <source>
        <dbReference type="Proteomes" id="UP000053676"/>
    </source>
</evidence>
<dbReference type="KEGG" id="nai:NECAME_05677"/>
<dbReference type="Proteomes" id="UP000053676">
    <property type="component" value="Unassembled WGS sequence"/>
</dbReference>
<keyword evidence="3" id="KW-1185">Reference proteome</keyword>
<feature type="transmembrane region" description="Helical" evidence="1">
    <location>
        <begin position="46"/>
        <end position="68"/>
    </location>
</feature>
<keyword evidence="1" id="KW-1133">Transmembrane helix</keyword>
<accession>W2SHI1</accession>
<evidence type="ECO:0008006" key="4">
    <source>
        <dbReference type="Google" id="ProtNLM"/>
    </source>
</evidence>
<feature type="transmembrane region" description="Helical" evidence="1">
    <location>
        <begin position="12"/>
        <end position="34"/>
    </location>
</feature>